<organism evidence="4 5">
    <name type="scientific">Caenorhabditis elegans</name>
    <dbReference type="NCBI Taxonomy" id="6239"/>
    <lineage>
        <taxon>Eukaryota</taxon>
        <taxon>Metazoa</taxon>
        <taxon>Ecdysozoa</taxon>
        <taxon>Nematoda</taxon>
        <taxon>Chromadorea</taxon>
        <taxon>Rhabditida</taxon>
        <taxon>Rhabditina</taxon>
        <taxon>Rhabditomorpha</taxon>
        <taxon>Rhabditoidea</taxon>
        <taxon>Rhabditidae</taxon>
        <taxon>Peloderinae</taxon>
        <taxon>Caenorhabditis</taxon>
    </lineage>
</organism>
<dbReference type="Gene3D" id="1.20.1250.20">
    <property type="entry name" value="MFS general substrate transporter like domains"/>
    <property type="match status" value="2"/>
</dbReference>
<feature type="transmembrane region" description="Helical" evidence="2">
    <location>
        <begin position="156"/>
        <end position="177"/>
    </location>
</feature>
<feature type="transmembrane region" description="Helical" evidence="2">
    <location>
        <begin position="319"/>
        <end position="338"/>
    </location>
</feature>
<dbReference type="WormBase" id="T19D12.10">
    <property type="protein sequence ID" value="CE18263"/>
    <property type="gene ID" value="WBGene00020584"/>
</dbReference>
<evidence type="ECO:0000313" key="6">
    <source>
        <dbReference type="WormBase" id="T19D12.10"/>
    </source>
</evidence>
<feature type="transmembrane region" description="Helical" evidence="2">
    <location>
        <begin position="17"/>
        <end position="37"/>
    </location>
</feature>
<dbReference type="AlphaFoldDB" id="O76838"/>
<feature type="transmembrane region" description="Helical" evidence="2">
    <location>
        <begin position="97"/>
        <end position="117"/>
    </location>
</feature>
<feature type="transmembrane region" description="Helical" evidence="2">
    <location>
        <begin position="410"/>
        <end position="432"/>
    </location>
</feature>
<dbReference type="InterPro" id="IPR036259">
    <property type="entry name" value="MFS_trans_sf"/>
</dbReference>
<dbReference type="PANTHER" id="PTHR45757:SF6">
    <property type="entry name" value="MAJOR FACILITATOR SUPERFAMILY (MFS) PROFILE DOMAIN-CONTAINING PROTEIN"/>
    <property type="match status" value="1"/>
</dbReference>
<feature type="transmembrane region" description="Helical" evidence="2">
    <location>
        <begin position="344"/>
        <end position="365"/>
    </location>
</feature>
<dbReference type="Bgee" id="WBGene00020584">
    <property type="expression patterns" value="Expressed in larva"/>
</dbReference>
<evidence type="ECO:0000313" key="5">
    <source>
        <dbReference type="Proteomes" id="UP000001940"/>
    </source>
</evidence>
<dbReference type="InterPro" id="IPR020846">
    <property type="entry name" value="MFS_dom"/>
</dbReference>
<evidence type="ECO:0000313" key="4">
    <source>
        <dbReference type="EMBL" id="CCD71848.1"/>
    </source>
</evidence>
<dbReference type="HOGENOM" id="CLU_001265_5_3_1"/>
<dbReference type="Pfam" id="PF07690">
    <property type="entry name" value="MFS_1"/>
    <property type="match status" value="1"/>
</dbReference>
<keyword evidence="2" id="KW-0812">Transmembrane</keyword>
<name>O76838_CAEEL</name>
<dbReference type="OrthoDB" id="2985014at2759"/>
<dbReference type="PIR" id="T34366">
    <property type="entry name" value="T34366"/>
</dbReference>
<evidence type="ECO:0000256" key="2">
    <source>
        <dbReference type="SAM" id="Phobius"/>
    </source>
</evidence>
<keyword evidence="2" id="KW-1133">Transmembrane helix</keyword>
<evidence type="ECO:0000256" key="1">
    <source>
        <dbReference type="ARBA" id="ARBA00004141"/>
    </source>
</evidence>
<dbReference type="FunCoup" id="O76838">
    <property type="interactions" value="22"/>
</dbReference>
<dbReference type="eggNOG" id="KOG2532">
    <property type="taxonomic scope" value="Eukaryota"/>
</dbReference>
<dbReference type="KEGG" id="cel:CELE_T19D12.10"/>
<dbReference type="PaxDb" id="6239-T19D12.10"/>
<dbReference type="PhylomeDB" id="O76838"/>
<dbReference type="UCSC" id="T19D12.10">
    <property type="organism name" value="c. elegans"/>
</dbReference>
<dbReference type="Proteomes" id="UP000001940">
    <property type="component" value="Chromosome II"/>
</dbReference>
<dbReference type="InParanoid" id="O76838"/>
<feature type="transmembrane region" description="Helical" evidence="2">
    <location>
        <begin position="189"/>
        <end position="207"/>
    </location>
</feature>
<evidence type="ECO:0000259" key="3">
    <source>
        <dbReference type="PROSITE" id="PS50850"/>
    </source>
</evidence>
<dbReference type="SUPFAM" id="SSF103473">
    <property type="entry name" value="MFS general substrate transporter"/>
    <property type="match status" value="1"/>
</dbReference>
<dbReference type="GO" id="GO:0022857">
    <property type="term" value="F:transmembrane transporter activity"/>
    <property type="evidence" value="ECO:0007669"/>
    <property type="project" value="InterPro"/>
</dbReference>
<comment type="subcellular location">
    <subcellularLocation>
        <location evidence="1">Membrane</location>
        <topology evidence="1">Multi-pass membrane protein</topology>
    </subcellularLocation>
</comment>
<gene>
    <name evidence="4" type="ORF">CELE_T19D12.10</name>
    <name evidence="4 6" type="ORF">T19D12.10</name>
</gene>
<dbReference type="GeneID" id="188611"/>
<dbReference type="RefSeq" id="NP_495354.1">
    <property type="nucleotide sequence ID" value="NM_062953.5"/>
</dbReference>
<dbReference type="AGR" id="WB:WBGene00020584"/>
<dbReference type="EMBL" id="BX284602">
    <property type="protein sequence ID" value="CCD71848.1"/>
    <property type="molecule type" value="Genomic_DNA"/>
</dbReference>
<dbReference type="GO" id="GO:0016020">
    <property type="term" value="C:membrane"/>
    <property type="evidence" value="ECO:0007669"/>
    <property type="project" value="UniProtKB-SubCell"/>
</dbReference>
<protein>
    <submittedName>
        <fullName evidence="4">Major facilitator superfamily (MFS) profile domain-containing protein</fullName>
    </submittedName>
</protein>
<feature type="transmembrane region" description="Helical" evidence="2">
    <location>
        <begin position="123"/>
        <end position="144"/>
    </location>
</feature>
<feature type="domain" description="Major facilitator superfamily (MFS) profile" evidence="3">
    <location>
        <begin position="18"/>
        <end position="435"/>
    </location>
</feature>
<keyword evidence="2" id="KW-0472">Membrane</keyword>
<dbReference type="SMR" id="O76838"/>
<dbReference type="CTD" id="188611"/>
<keyword evidence="5" id="KW-1185">Reference proteome</keyword>
<dbReference type="PROSITE" id="PS50850">
    <property type="entry name" value="MFS"/>
    <property type="match status" value="1"/>
</dbReference>
<dbReference type="InterPro" id="IPR011701">
    <property type="entry name" value="MFS"/>
</dbReference>
<accession>O76838</accession>
<feature type="transmembrane region" description="Helical" evidence="2">
    <location>
        <begin position="290"/>
        <end position="307"/>
    </location>
</feature>
<sequence>MEKLEEKRRTFNDKTRFVVLFLGICSIICNHGAYTTISFTVICMQDVIEDHHSVNQTHWLENSADVSFVFTAGAIGAIAGLIPSVPLTTKYGIRNVLAFYSCSSSIATLLMPLAVSFGYFPVIIARVIQGFGASILFSSIGSISEGWSPIAEISTYIAFLSAGFQLSNIITMPLSGILCESSLGWRSIYYLYGGVAFLVTTAFFAFFRDSAQVHRNVSVKELEKISAGKTVTSGRKSVPYLAVCKNKVILAVWSSALGGNMSLMTLMIYGPTYLNKVLQLDVKDTGFANAIPYIMATAVKFTAGPLSDKLTRIPDTWKMIFFAAVSQLGMAMGFFVMALTRSKFIAQIAYTGAIVLAGVNMIGVVKCAQMVSRQYTHFVMAVNSLISWIAILILPMIIGVLCPNHSPEEWAVFYTSGGIWVIIMNIPFPFLVTTEAADFTKPGVGEKKVKDIESC</sequence>
<feature type="transmembrane region" description="Helical" evidence="2">
    <location>
        <begin position="377"/>
        <end position="398"/>
    </location>
</feature>
<dbReference type="PANTHER" id="PTHR45757">
    <property type="entry name" value="PROTEIN CBG23364-RELATED"/>
    <property type="match status" value="1"/>
</dbReference>
<feature type="transmembrane region" description="Helical" evidence="2">
    <location>
        <begin position="66"/>
        <end position="85"/>
    </location>
</feature>
<feature type="transmembrane region" description="Helical" evidence="2">
    <location>
        <begin position="248"/>
        <end position="270"/>
    </location>
</feature>
<proteinExistence type="predicted"/>
<dbReference type="OMA" id="KMIFFAA"/>
<reference evidence="4 5" key="1">
    <citation type="journal article" date="1998" name="Science">
        <title>Genome sequence of the nematode C. elegans: a platform for investigating biology.</title>
        <authorList>
            <consortium name="The C. elegans sequencing consortium"/>
            <person name="Sulson J.E."/>
            <person name="Waterston R."/>
        </authorList>
    </citation>
    <scope>NUCLEOTIDE SEQUENCE [LARGE SCALE GENOMIC DNA]</scope>
    <source>
        <strain evidence="4 5">Bristol N2</strain>
    </source>
</reference>